<reference evidence="6 7" key="1">
    <citation type="journal article" date="2013" name="Front. Plant Sci.">
        <title>The Reference Genome of the Halophytic Plant Eutrema salsugineum.</title>
        <authorList>
            <person name="Yang R."/>
            <person name="Jarvis D.E."/>
            <person name="Chen H."/>
            <person name="Beilstein M.A."/>
            <person name="Grimwood J."/>
            <person name="Jenkins J."/>
            <person name="Shu S."/>
            <person name="Prochnik S."/>
            <person name="Xin M."/>
            <person name="Ma C."/>
            <person name="Schmutz J."/>
            <person name="Wing R.A."/>
            <person name="Mitchell-Olds T."/>
            <person name="Schumaker K.S."/>
            <person name="Wang X."/>
        </authorList>
    </citation>
    <scope>NUCLEOTIDE SEQUENCE [LARGE SCALE GENOMIC DNA]</scope>
</reference>
<keyword evidence="5" id="KW-0539">Nucleus</keyword>
<evidence type="ECO:0000256" key="3">
    <source>
        <dbReference type="ARBA" id="ARBA00023125"/>
    </source>
</evidence>
<dbReference type="SUPFAM" id="SSF101936">
    <property type="entry name" value="DNA-binding pseudobarrel domain"/>
    <property type="match status" value="1"/>
</dbReference>
<dbReference type="AlphaFoldDB" id="V4KN60"/>
<organism evidence="6 7">
    <name type="scientific">Eutrema salsugineum</name>
    <name type="common">Saltwater cress</name>
    <name type="synonym">Sisymbrium salsugineum</name>
    <dbReference type="NCBI Taxonomy" id="72664"/>
    <lineage>
        <taxon>Eukaryota</taxon>
        <taxon>Viridiplantae</taxon>
        <taxon>Streptophyta</taxon>
        <taxon>Embryophyta</taxon>
        <taxon>Tracheophyta</taxon>
        <taxon>Spermatophyta</taxon>
        <taxon>Magnoliopsida</taxon>
        <taxon>eudicotyledons</taxon>
        <taxon>Gunneridae</taxon>
        <taxon>Pentapetalae</taxon>
        <taxon>rosids</taxon>
        <taxon>malvids</taxon>
        <taxon>Brassicales</taxon>
        <taxon>Brassicaceae</taxon>
        <taxon>Eutremeae</taxon>
        <taxon>Eutrema</taxon>
    </lineage>
</organism>
<evidence type="ECO:0000313" key="6">
    <source>
        <dbReference type="EMBL" id="ESQ28748.1"/>
    </source>
</evidence>
<evidence type="ECO:0000256" key="1">
    <source>
        <dbReference type="ARBA" id="ARBA00004123"/>
    </source>
</evidence>
<dbReference type="Proteomes" id="UP000030689">
    <property type="component" value="Unassembled WGS sequence"/>
</dbReference>
<evidence type="ECO:0000256" key="4">
    <source>
        <dbReference type="ARBA" id="ARBA00023163"/>
    </source>
</evidence>
<keyword evidence="3" id="KW-0238">DNA-binding</keyword>
<dbReference type="Gene3D" id="2.40.330.10">
    <property type="entry name" value="DNA-binding pseudobarrel domain"/>
    <property type="match status" value="1"/>
</dbReference>
<protein>
    <submittedName>
        <fullName evidence="6">Uncharacterized protein</fullName>
    </submittedName>
</protein>
<dbReference type="GO" id="GO:0003677">
    <property type="term" value="F:DNA binding"/>
    <property type="evidence" value="ECO:0007669"/>
    <property type="project" value="UniProtKB-KW"/>
</dbReference>
<proteinExistence type="predicted"/>
<dbReference type="InterPro" id="IPR015300">
    <property type="entry name" value="DNA-bd_pseudobarrel_sf"/>
</dbReference>
<keyword evidence="7" id="KW-1185">Reference proteome</keyword>
<name>V4KN60_EUTSA</name>
<gene>
    <name evidence="6" type="ORF">EUTSA_v10019801mg</name>
</gene>
<comment type="subcellular location">
    <subcellularLocation>
        <location evidence="1">Nucleus</location>
    </subcellularLocation>
</comment>
<dbReference type="GO" id="GO:0005634">
    <property type="term" value="C:nucleus"/>
    <property type="evidence" value="ECO:0007669"/>
    <property type="project" value="UniProtKB-SubCell"/>
</dbReference>
<dbReference type="Gramene" id="ESQ28748">
    <property type="protein sequence ID" value="ESQ28748"/>
    <property type="gene ID" value="EUTSA_v10019801mg"/>
</dbReference>
<keyword evidence="2" id="KW-0805">Transcription regulation</keyword>
<accession>V4KN60</accession>
<dbReference type="EMBL" id="KI517953">
    <property type="protein sequence ID" value="ESQ28748.1"/>
    <property type="molecule type" value="Genomic_DNA"/>
</dbReference>
<sequence>MVIKKTLCDTDVSQQGRLNLPRQDFEDLIIPDIAKDLVQNLGNGVKVKVFVVDEEEYIVTLKKKSNGSYILSA</sequence>
<keyword evidence="4" id="KW-0804">Transcription</keyword>
<evidence type="ECO:0000256" key="5">
    <source>
        <dbReference type="ARBA" id="ARBA00023242"/>
    </source>
</evidence>
<evidence type="ECO:0000256" key="2">
    <source>
        <dbReference type="ARBA" id="ARBA00023015"/>
    </source>
</evidence>
<dbReference type="KEGG" id="eus:EUTSA_v10019801mg"/>
<evidence type="ECO:0000313" key="7">
    <source>
        <dbReference type="Proteomes" id="UP000030689"/>
    </source>
</evidence>